<organism evidence="1 2">
    <name type="scientific">Mycolicibacterium sediminis</name>
    <dbReference type="NCBI Taxonomy" id="1286180"/>
    <lineage>
        <taxon>Bacteria</taxon>
        <taxon>Bacillati</taxon>
        <taxon>Actinomycetota</taxon>
        <taxon>Actinomycetes</taxon>
        <taxon>Mycobacteriales</taxon>
        <taxon>Mycobacteriaceae</taxon>
        <taxon>Mycolicibacterium</taxon>
    </lineage>
</organism>
<gene>
    <name evidence="1" type="ORF">MSEDJ_29800</name>
</gene>
<dbReference type="AlphaFoldDB" id="A0A7I7QRE1"/>
<evidence type="ECO:0000313" key="1">
    <source>
        <dbReference type="EMBL" id="BBY28884.1"/>
    </source>
</evidence>
<sequence>MVRTGARAAALQKLLNRAGLQSAASGPPAPRLDVLPGNARAELIDLYQVLGGKEPVRALRPGAWDLAFVDGLVVELDEELHFNRYRLRTLQAPWSARLPWHDAYFDFCVRQEQACLDAGKWGKRWTSPSCESMFGPPGEAGALEGAGAPRWKQRALYDAIKDLAALTSNALHLARVSVWDTVGDVRIGDALSGGAPIDAGRLRELVDQRTAAAPLA</sequence>
<keyword evidence="2" id="KW-1185">Reference proteome</keyword>
<proteinExistence type="predicted"/>
<dbReference type="InterPro" id="IPR055679">
    <property type="entry name" value="DUF7255"/>
</dbReference>
<protein>
    <submittedName>
        <fullName evidence="1">Uncharacterized protein</fullName>
    </submittedName>
</protein>
<dbReference type="RefSeq" id="WP_246231165.1">
    <property type="nucleotide sequence ID" value="NZ_AP022588.1"/>
</dbReference>
<dbReference type="Proteomes" id="UP000467193">
    <property type="component" value="Chromosome"/>
</dbReference>
<reference evidence="1 2" key="1">
    <citation type="journal article" date="2019" name="Emerg. Microbes Infect.">
        <title>Comprehensive subspecies identification of 175 nontuberculous mycobacteria species based on 7547 genomic profiles.</title>
        <authorList>
            <person name="Matsumoto Y."/>
            <person name="Kinjo T."/>
            <person name="Motooka D."/>
            <person name="Nabeya D."/>
            <person name="Jung N."/>
            <person name="Uechi K."/>
            <person name="Horii T."/>
            <person name="Iida T."/>
            <person name="Fujita J."/>
            <person name="Nakamura S."/>
        </authorList>
    </citation>
    <scope>NUCLEOTIDE SEQUENCE [LARGE SCALE GENOMIC DNA]</scope>
    <source>
        <strain evidence="1 2">JCM 17899</strain>
    </source>
</reference>
<dbReference type="EMBL" id="AP022588">
    <property type="protein sequence ID" value="BBY28884.1"/>
    <property type="molecule type" value="Genomic_DNA"/>
</dbReference>
<accession>A0A7I7QRE1</accession>
<evidence type="ECO:0000313" key="2">
    <source>
        <dbReference type="Proteomes" id="UP000467193"/>
    </source>
</evidence>
<dbReference type="Pfam" id="PF23913">
    <property type="entry name" value="DUF7255"/>
    <property type="match status" value="1"/>
</dbReference>
<dbReference type="KEGG" id="msei:MSEDJ_29800"/>
<name>A0A7I7QRE1_9MYCO</name>